<evidence type="ECO:0000313" key="2">
    <source>
        <dbReference type="EMBL" id="KEO55600.1"/>
    </source>
</evidence>
<dbReference type="AlphaFoldDB" id="A0A074JIA7"/>
<evidence type="ECO:0008006" key="4">
    <source>
        <dbReference type="Google" id="ProtNLM"/>
    </source>
</evidence>
<dbReference type="PANTHER" id="PTHR43975">
    <property type="entry name" value="ZGC:101858"/>
    <property type="match status" value="1"/>
</dbReference>
<sequence length="269" mass="28528">MSLSISGKTAIVTGAAHGIGLAVARHFLDRGAQVMFADIDEDKLASELGDSAKSEGPARYFAGDLCQKLTVKNLLSATVDAFDRIDILVNTARGFAPCDPLDPSTAVLDDMLSKNMKSSLRISQMTAKRMIKQAEDEGREEGEIGSIVNVSSLASNITQPGLMAYSIACAAQDQSIRSLAVALAPHRIRVNGVSFGSVMSRSLQDALKENEDWREAICAGTPLGRIAPPSELAETVQYLASSGASFVTGQIIKIDGGRSLLDRVQVPAF</sequence>
<dbReference type="Pfam" id="PF13561">
    <property type="entry name" value="adh_short_C2"/>
    <property type="match status" value="1"/>
</dbReference>
<dbReference type="InterPro" id="IPR036291">
    <property type="entry name" value="NAD(P)-bd_dom_sf"/>
</dbReference>
<gene>
    <name evidence="2" type="ORF">DT23_06415</name>
</gene>
<dbReference type="Proteomes" id="UP000027471">
    <property type="component" value="Unassembled WGS sequence"/>
</dbReference>
<dbReference type="RefSeq" id="WP_038132311.1">
    <property type="nucleotide sequence ID" value="NZ_AUNB01000051.1"/>
</dbReference>
<keyword evidence="3" id="KW-1185">Reference proteome</keyword>
<protein>
    <recommendedName>
        <fullName evidence="4">Oxidoreductase</fullName>
    </recommendedName>
</protein>
<dbReference type="eggNOG" id="COG1028">
    <property type="taxonomic scope" value="Bacteria"/>
</dbReference>
<proteinExistence type="inferred from homology"/>
<comment type="caution">
    <text evidence="2">The sequence shown here is derived from an EMBL/GenBank/DDBJ whole genome shotgun (WGS) entry which is preliminary data.</text>
</comment>
<evidence type="ECO:0000313" key="3">
    <source>
        <dbReference type="Proteomes" id="UP000027471"/>
    </source>
</evidence>
<dbReference type="PRINTS" id="PR00081">
    <property type="entry name" value="GDHRDH"/>
</dbReference>
<organism evidence="2 3">
    <name type="scientific">Thioclava indica</name>
    <dbReference type="NCBI Taxonomy" id="1353528"/>
    <lineage>
        <taxon>Bacteria</taxon>
        <taxon>Pseudomonadati</taxon>
        <taxon>Pseudomonadota</taxon>
        <taxon>Alphaproteobacteria</taxon>
        <taxon>Rhodobacterales</taxon>
        <taxon>Paracoccaceae</taxon>
        <taxon>Thioclava</taxon>
    </lineage>
</organism>
<reference evidence="2 3" key="1">
    <citation type="journal article" date="2015" name="Antonie Van Leeuwenhoek">
        <title>Thioclava indica sp. nov., isolated from surface seawater of the Indian Ocean.</title>
        <authorList>
            <person name="Liu Y."/>
            <person name="Lai Q."/>
            <person name="Du J."/>
            <person name="Xu H."/>
            <person name="Jiang L."/>
            <person name="Shao Z."/>
        </authorList>
    </citation>
    <scope>NUCLEOTIDE SEQUENCE [LARGE SCALE GENOMIC DNA]</scope>
    <source>
        <strain evidence="2 3">DT23-4</strain>
    </source>
</reference>
<comment type="similarity">
    <text evidence="1">Belongs to the short-chain dehydrogenases/reductases (SDR) family.</text>
</comment>
<dbReference type="InterPro" id="IPR002347">
    <property type="entry name" value="SDR_fam"/>
</dbReference>
<accession>A0A074JIA7</accession>
<dbReference type="FunFam" id="3.40.50.720:FF:000084">
    <property type="entry name" value="Short-chain dehydrogenase reductase"/>
    <property type="match status" value="1"/>
</dbReference>
<evidence type="ECO:0000256" key="1">
    <source>
        <dbReference type="ARBA" id="ARBA00006484"/>
    </source>
</evidence>
<dbReference type="CDD" id="cd05233">
    <property type="entry name" value="SDR_c"/>
    <property type="match status" value="1"/>
</dbReference>
<dbReference type="SUPFAM" id="SSF51735">
    <property type="entry name" value="NAD(P)-binding Rossmann-fold domains"/>
    <property type="match status" value="1"/>
</dbReference>
<dbReference type="STRING" id="1353528.DT23_06415"/>
<dbReference type="Gene3D" id="3.40.50.720">
    <property type="entry name" value="NAD(P)-binding Rossmann-like Domain"/>
    <property type="match status" value="1"/>
</dbReference>
<name>A0A074JIA7_9RHOB</name>
<dbReference type="OrthoDB" id="9790146at2"/>
<dbReference type="PANTHER" id="PTHR43975:SF2">
    <property type="entry name" value="EG:BACR7A4.14 PROTEIN-RELATED"/>
    <property type="match status" value="1"/>
</dbReference>
<dbReference type="EMBL" id="AUNB01000051">
    <property type="protein sequence ID" value="KEO55600.1"/>
    <property type="molecule type" value="Genomic_DNA"/>
</dbReference>